<keyword evidence="7" id="KW-1015">Disulfide bond</keyword>
<evidence type="ECO:0000256" key="5">
    <source>
        <dbReference type="ARBA" id="ARBA00023010"/>
    </source>
</evidence>
<keyword evidence="6" id="KW-0496">Mitochondrion</keyword>
<keyword evidence="5" id="KW-0811">Translocation</keyword>
<dbReference type="GO" id="GO:0045041">
    <property type="term" value="P:protein import into mitochondrial intermembrane space"/>
    <property type="evidence" value="ECO:0007669"/>
    <property type="project" value="InterPro"/>
</dbReference>
<proteinExistence type="predicted"/>
<evidence type="ECO:0000313" key="9">
    <source>
        <dbReference type="WBParaSite" id="EVEC_0000961301-mRNA-1"/>
    </source>
</evidence>
<dbReference type="PROSITE" id="PS51808">
    <property type="entry name" value="CHCH"/>
    <property type="match status" value="1"/>
</dbReference>
<evidence type="ECO:0000256" key="8">
    <source>
        <dbReference type="ARBA" id="ARBA00023284"/>
    </source>
</evidence>
<dbReference type="WBParaSite" id="EVEC_0000961301-mRNA-1">
    <property type="protein sequence ID" value="EVEC_0000961301-mRNA-1"/>
    <property type="gene ID" value="EVEC_0000961301"/>
</dbReference>
<dbReference type="Gene3D" id="1.10.287.2900">
    <property type="match status" value="1"/>
</dbReference>
<sequence length="144" mass="16486">LTESEFKEPIQYDYARAIGDLNPDELYDNYNPGPTLPNGGINFECHCVSHLVASPCGYEFREAITCQKAASEKDLEDGKCADEFMRFMECVIRTDCFKCEFSKGFGTSKTYCLILAFIFNYRLTNSRGRTRFMVMQGYKNLTLV</sequence>
<name>A0A0N4VFT6_ENTVE</name>
<evidence type="ECO:0000256" key="3">
    <source>
        <dbReference type="ARBA" id="ARBA00022927"/>
    </source>
</evidence>
<dbReference type="PANTHER" id="PTHR21622:SF0">
    <property type="entry name" value="COILED-COIL-HELIX-COILED-COIL-HELIX DOMAIN CONTAINING 4"/>
    <property type="match status" value="1"/>
</dbReference>
<dbReference type="PANTHER" id="PTHR21622">
    <property type="entry name" value="COILED-COIL-HELIX-COILED-COIL-HELIX DOMAIN CONTAINING 4"/>
    <property type="match status" value="1"/>
</dbReference>
<keyword evidence="8" id="KW-0676">Redox-active center</keyword>
<protein>
    <submittedName>
        <fullName evidence="9">CHCH domain-containing protein</fullName>
    </submittedName>
</protein>
<accession>A0A0N4VFT6</accession>
<keyword evidence="4" id="KW-0560">Oxidoreductase</keyword>
<reference evidence="9" key="1">
    <citation type="submission" date="2017-02" db="UniProtKB">
        <authorList>
            <consortium name="WormBaseParasite"/>
        </authorList>
    </citation>
    <scope>IDENTIFICATION</scope>
</reference>
<organism evidence="9">
    <name type="scientific">Enterobius vermicularis</name>
    <name type="common">Human pinworm</name>
    <dbReference type="NCBI Taxonomy" id="51028"/>
    <lineage>
        <taxon>Eukaryota</taxon>
        <taxon>Metazoa</taxon>
        <taxon>Ecdysozoa</taxon>
        <taxon>Nematoda</taxon>
        <taxon>Chromadorea</taxon>
        <taxon>Rhabditida</taxon>
        <taxon>Spirurina</taxon>
        <taxon>Oxyuridomorpha</taxon>
        <taxon>Oxyuroidea</taxon>
        <taxon>Oxyuridae</taxon>
        <taxon>Enterobius</taxon>
    </lineage>
</organism>
<keyword evidence="3" id="KW-0653">Protein transport</keyword>
<dbReference type="GO" id="GO:0015035">
    <property type="term" value="F:protein-disulfide reductase activity"/>
    <property type="evidence" value="ECO:0007669"/>
    <property type="project" value="InterPro"/>
</dbReference>
<dbReference type="GO" id="GO:0005758">
    <property type="term" value="C:mitochondrial intermembrane space"/>
    <property type="evidence" value="ECO:0007669"/>
    <property type="project" value="TreeGrafter"/>
</dbReference>
<evidence type="ECO:0000256" key="6">
    <source>
        <dbReference type="ARBA" id="ARBA00023128"/>
    </source>
</evidence>
<dbReference type="AlphaFoldDB" id="A0A0N4VFT6"/>
<evidence type="ECO:0000256" key="1">
    <source>
        <dbReference type="ARBA" id="ARBA00004173"/>
    </source>
</evidence>
<evidence type="ECO:0000256" key="2">
    <source>
        <dbReference type="ARBA" id="ARBA00022448"/>
    </source>
</evidence>
<keyword evidence="2" id="KW-0813">Transport</keyword>
<comment type="subcellular location">
    <subcellularLocation>
        <location evidence="1">Mitochondrion</location>
    </subcellularLocation>
</comment>
<evidence type="ECO:0000256" key="4">
    <source>
        <dbReference type="ARBA" id="ARBA00023002"/>
    </source>
</evidence>
<dbReference type="InterPro" id="IPR039289">
    <property type="entry name" value="CHCHD4"/>
</dbReference>
<evidence type="ECO:0000256" key="7">
    <source>
        <dbReference type="ARBA" id="ARBA00023157"/>
    </source>
</evidence>